<dbReference type="RefSeq" id="WP_330483893.1">
    <property type="nucleotide sequence ID" value="NZ_JAZBJZ010000042.1"/>
</dbReference>
<sequence length="87" mass="10139">MAYVFLLVPLIVLLLVWYLLSNRPRKVTKPLIPEEFDTGRGRRLLVLLKGNVPSAKRMIEETRSKHPGKDREWCIGQAIAEIERDRK</sequence>
<name>A0AAW9Q0T7_9CYAN</name>
<gene>
    <name evidence="1" type="ORF">V2H45_11940</name>
</gene>
<organism evidence="1 2">
    <name type="scientific">Tumidithrix elongata BACA0141</name>
    <dbReference type="NCBI Taxonomy" id="2716417"/>
    <lineage>
        <taxon>Bacteria</taxon>
        <taxon>Bacillati</taxon>
        <taxon>Cyanobacteriota</taxon>
        <taxon>Cyanophyceae</taxon>
        <taxon>Pseudanabaenales</taxon>
        <taxon>Pseudanabaenaceae</taxon>
        <taxon>Tumidithrix</taxon>
        <taxon>Tumidithrix elongata</taxon>
    </lineage>
</organism>
<keyword evidence="2" id="KW-1185">Reference proteome</keyword>
<reference evidence="1" key="1">
    <citation type="submission" date="2024-01" db="EMBL/GenBank/DDBJ databases">
        <title>Bank of Algae and Cyanobacteria of the Azores (BACA) strain genomes.</title>
        <authorList>
            <person name="Luz R."/>
            <person name="Cordeiro R."/>
            <person name="Fonseca A."/>
            <person name="Goncalves V."/>
        </authorList>
    </citation>
    <scope>NUCLEOTIDE SEQUENCE</scope>
    <source>
        <strain evidence="1">BACA0141</strain>
    </source>
</reference>
<dbReference type="Proteomes" id="UP001333818">
    <property type="component" value="Unassembled WGS sequence"/>
</dbReference>
<evidence type="ECO:0000313" key="2">
    <source>
        <dbReference type="Proteomes" id="UP001333818"/>
    </source>
</evidence>
<accession>A0AAW9Q0T7</accession>
<protein>
    <submittedName>
        <fullName evidence="1">Uncharacterized protein</fullName>
    </submittedName>
</protein>
<evidence type="ECO:0000313" key="1">
    <source>
        <dbReference type="EMBL" id="MEE3717464.1"/>
    </source>
</evidence>
<dbReference type="EMBL" id="JAZBJZ010000042">
    <property type="protein sequence ID" value="MEE3717464.1"/>
    <property type="molecule type" value="Genomic_DNA"/>
</dbReference>
<proteinExistence type="predicted"/>
<comment type="caution">
    <text evidence="1">The sequence shown here is derived from an EMBL/GenBank/DDBJ whole genome shotgun (WGS) entry which is preliminary data.</text>
</comment>
<dbReference type="AlphaFoldDB" id="A0AAW9Q0T7"/>